<accession>A0A9D1PHL4</accession>
<dbReference type="Proteomes" id="UP000886808">
    <property type="component" value="Unassembled WGS sequence"/>
</dbReference>
<proteinExistence type="predicted"/>
<organism evidence="1 2">
    <name type="scientific">Candidatus Butyricicoccus avistercoris</name>
    <dbReference type="NCBI Taxonomy" id="2838518"/>
    <lineage>
        <taxon>Bacteria</taxon>
        <taxon>Bacillati</taxon>
        <taxon>Bacillota</taxon>
        <taxon>Clostridia</taxon>
        <taxon>Eubacteriales</taxon>
        <taxon>Butyricicoccaceae</taxon>
        <taxon>Butyricicoccus</taxon>
    </lineage>
</organism>
<comment type="caution">
    <text evidence="1">The sequence shown here is derived from an EMBL/GenBank/DDBJ whole genome shotgun (WGS) entry which is preliminary data.</text>
</comment>
<evidence type="ECO:0000313" key="2">
    <source>
        <dbReference type="Proteomes" id="UP000886808"/>
    </source>
</evidence>
<reference evidence="1" key="1">
    <citation type="journal article" date="2021" name="PeerJ">
        <title>Extensive microbial diversity within the chicken gut microbiome revealed by metagenomics and culture.</title>
        <authorList>
            <person name="Gilroy R."/>
            <person name="Ravi A."/>
            <person name="Getino M."/>
            <person name="Pursley I."/>
            <person name="Horton D.L."/>
            <person name="Alikhan N.F."/>
            <person name="Baker D."/>
            <person name="Gharbi K."/>
            <person name="Hall N."/>
            <person name="Watson M."/>
            <person name="Adriaenssens E.M."/>
            <person name="Foster-Nyarko E."/>
            <person name="Jarju S."/>
            <person name="Secka A."/>
            <person name="Antonio M."/>
            <person name="Oren A."/>
            <person name="Chaudhuri R.R."/>
            <person name="La Ragione R."/>
            <person name="Hildebrand F."/>
            <person name="Pallen M.J."/>
        </authorList>
    </citation>
    <scope>NUCLEOTIDE SEQUENCE</scope>
    <source>
        <strain evidence="1">CHK193-4272</strain>
    </source>
</reference>
<dbReference type="EMBL" id="DXIE01000030">
    <property type="protein sequence ID" value="HIV62177.1"/>
    <property type="molecule type" value="Genomic_DNA"/>
</dbReference>
<gene>
    <name evidence="1" type="ORF">H9746_04915</name>
</gene>
<sequence length="61" mass="6804">MILMAFEMLAISICCAIFFAIGFQCGKQKTINHSLNNSTQSIDFDSDLSKILNYTGDYNSD</sequence>
<evidence type="ECO:0000313" key="1">
    <source>
        <dbReference type="EMBL" id="HIV62177.1"/>
    </source>
</evidence>
<dbReference type="AlphaFoldDB" id="A0A9D1PHL4"/>
<reference evidence="1" key="2">
    <citation type="submission" date="2021-04" db="EMBL/GenBank/DDBJ databases">
        <authorList>
            <person name="Gilroy R."/>
        </authorList>
    </citation>
    <scope>NUCLEOTIDE SEQUENCE</scope>
    <source>
        <strain evidence="1">CHK193-4272</strain>
    </source>
</reference>
<protein>
    <submittedName>
        <fullName evidence="1">Uncharacterized protein</fullName>
    </submittedName>
</protein>
<name>A0A9D1PHL4_9FIRM</name>